<dbReference type="Pfam" id="PF26294">
    <property type="entry name" value="SpaO_N"/>
    <property type="match status" value="1"/>
</dbReference>
<evidence type="ECO:0000259" key="4">
    <source>
        <dbReference type="Pfam" id="PF01052"/>
    </source>
</evidence>
<keyword evidence="3" id="KW-0843">Virulence</keyword>
<dbReference type="Proteomes" id="UP000237839">
    <property type="component" value="Unassembled WGS sequence"/>
</dbReference>
<dbReference type="Pfam" id="PF01052">
    <property type="entry name" value="FliMN_C"/>
    <property type="match status" value="1"/>
</dbReference>
<dbReference type="Pfam" id="PF26304">
    <property type="entry name" value="FliMN_C_rel"/>
    <property type="match status" value="1"/>
</dbReference>
<evidence type="ECO:0000313" key="8">
    <source>
        <dbReference type="Proteomes" id="UP000237839"/>
    </source>
</evidence>
<reference evidence="7 8" key="1">
    <citation type="submission" date="2018-02" db="EMBL/GenBank/DDBJ databases">
        <title>Solimicrobium silvestre gen. nov., sp. nov., isolated from alpine forest soil.</title>
        <authorList>
            <person name="Margesin R."/>
            <person name="Albuquerque L."/>
            <person name="Zhang D.-C."/>
            <person name="Froufe H.J.C."/>
            <person name="Severino R."/>
            <person name="Roxo I."/>
            <person name="Egas C."/>
            <person name="Da Costa M.S."/>
        </authorList>
    </citation>
    <scope>NUCLEOTIDE SEQUENCE [LARGE SCALE GENOMIC DNA]</scope>
    <source>
        <strain evidence="7 8">S20-91</strain>
    </source>
</reference>
<dbReference type="PANTHER" id="PTHR30034">
    <property type="entry name" value="FLAGELLAR MOTOR SWITCH PROTEIN FLIM"/>
    <property type="match status" value="1"/>
</dbReference>
<evidence type="ECO:0000256" key="1">
    <source>
        <dbReference type="ARBA" id="ARBA00009226"/>
    </source>
</evidence>
<evidence type="ECO:0000256" key="3">
    <source>
        <dbReference type="ARBA" id="ARBA00023026"/>
    </source>
</evidence>
<evidence type="ECO:0000313" key="7">
    <source>
        <dbReference type="EMBL" id="PRC93863.1"/>
    </source>
</evidence>
<organism evidence="7 8">
    <name type="scientific">Solimicrobium silvestre</name>
    <dbReference type="NCBI Taxonomy" id="2099400"/>
    <lineage>
        <taxon>Bacteria</taxon>
        <taxon>Pseudomonadati</taxon>
        <taxon>Pseudomonadota</taxon>
        <taxon>Betaproteobacteria</taxon>
        <taxon>Burkholderiales</taxon>
        <taxon>Oxalobacteraceae</taxon>
        <taxon>Solimicrobium</taxon>
    </lineage>
</organism>
<protein>
    <recommendedName>
        <fullName evidence="2">Surface presentation of antigens protein SpaO</fullName>
    </recommendedName>
</protein>
<dbReference type="NCBIfam" id="TIGR02551">
    <property type="entry name" value="SpaO_YscQ"/>
    <property type="match status" value="1"/>
</dbReference>
<dbReference type="InterPro" id="IPR001543">
    <property type="entry name" value="FliN-like_C"/>
</dbReference>
<dbReference type="InterPro" id="IPR058805">
    <property type="entry name" value="SpaO_FliMN_C_rel"/>
</dbReference>
<gene>
    <name evidence="7" type="ORF">S2091_1472</name>
</gene>
<accession>A0A2S9H1P3</accession>
<proteinExistence type="inferred from homology"/>
<dbReference type="SUPFAM" id="SSF101801">
    <property type="entry name" value="Surface presentation of antigens (SPOA)"/>
    <property type="match status" value="1"/>
</dbReference>
<dbReference type="InterPro" id="IPR058804">
    <property type="entry name" value="SpaO_N"/>
</dbReference>
<comment type="similarity">
    <text evidence="1">Belongs to the FliN/MopA/SpaO family.</text>
</comment>
<sequence>MKYPSLRHVVDAECHARAALALWPRRDAALIGRLAYAPLPNGPSVYAVQAYRKDRCWRGYVDLAEWLANTAPELASLACAADASTEHVRHLFAASAHPVDMPLPELGYDMLQIEHNPEQSLAQSKLCLLSILTPQGRVWLSEFPQPIAPVVGAVSASMQALPLLLAWHLGSSSASRRLVADLRRGDVLLIGCEAFELTSAGRVIGRFSINEDGEISVQATTMNELKEATTQDHVEAHTAPTVAITMGDIPLRLDFILQRRTMTVAQLDALYRGQVLSLDPQAEQQVEITVNGMRLATGELVELNGRLGIELHDIAVGTSLAEAHRV</sequence>
<dbReference type="InterPro" id="IPR036429">
    <property type="entry name" value="SpoA-like_sf"/>
</dbReference>
<dbReference type="InterPro" id="IPR003283">
    <property type="entry name" value="T3SS_OMP_SpaO"/>
</dbReference>
<evidence type="ECO:0000256" key="2">
    <source>
        <dbReference type="ARBA" id="ARBA00021925"/>
    </source>
</evidence>
<feature type="domain" description="SpaO N-terminal" evidence="5">
    <location>
        <begin position="6"/>
        <end position="145"/>
    </location>
</feature>
<name>A0A2S9H1P3_9BURK</name>
<comment type="caution">
    <text evidence="7">The sequence shown here is derived from an EMBL/GenBank/DDBJ whole genome shotgun (WGS) entry which is preliminary data.</text>
</comment>
<dbReference type="RefSeq" id="WP_165794942.1">
    <property type="nucleotide sequence ID" value="NZ_PUGF01000005.1"/>
</dbReference>
<dbReference type="EMBL" id="PUGF01000005">
    <property type="protein sequence ID" value="PRC93863.1"/>
    <property type="molecule type" value="Genomic_DNA"/>
</dbReference>
<dbReference type="PANTHER" id="PTHR30034:SF5">
    <property type="entry name" value="SECRETION SYSTEM APPARATUS PROTEIN SSAQ"/>
    <property type="match status" value="1"/>
</dbReference>
<dbReference type="GO" id="GO:0030254">
    <property type="term" value="P:protein secretion by the type III secretion system"/>
    <property type="evidence" value="ECO:0007669"/>
    <property type="project" value="InterPro"/>
</dbReference>
<dbReference type="AlphaFoldDB" id="A0A2S9H1P3"/>
<dbReference type="GO" id="GO:0071978">
    <property type="term" value="P:bacterial-type flagellum-dependent swarming motility"/>
    <property type="evidence" value="ECO:0007669"/>
    <property type="project" value="TreeGrafter"/>
</dbReference>
<feature type="domain" description="SpaO FliM/N C-terminal related" evidence="6">
    <location>
        <begin position="158"/>
        <end position="220"/>
    </location>
</feature>
<dbReference type="PRINTS" id="PR01339">
    <property type="entry name" value="TYPE3OMOPROT"/>
</dbReference>
<evidence type="ECO:0000259" key="5">
    <source>
        <dbReference type="Pfam" id="PF26294"/>
    </source>
</evidence>
<dbReference type="Gene3D" id="2.30.330.10">
    <property type="entry name" value="SpoA-like"/>
    <property type="match status" value="1"/>
</dbReference>
<dbReference type="GO" id="GO:0050918">
    <property type="term" value="P:positive chemotaxis"/>
    <property type="evidence" value="ECO:0007669"/>
    <property type="project" value="TreeGrafter"/>
</dbReference>
<feature type="domain" description="Flagellar motor switch protein FliN-like C-terminal" evidence="4">
    <location>
        <begin position="247"/>
        <end position="314"/>
    </location>
</feature>
<keyword evidence="8" id="KW-1185">Reference proteome</keyword>
<dbReference type="InterPro" id="IPR013385">
    <property type="entry name" value="T3SS_SpaO/YscQ/SpaO"/>
</dbReference>
<evidence type="ECO:0000259" key="6">
    <source>
        <dbReference type="Pfam" id="PF26304"/>
    </source>
</evidence>